<organism evidence="2">
    <name type="scientific">Oryza meridionalis</name>
    <dbReference type="NCBI Taxonomy" id="40149"/>
    <lineage>
        <taxon>Eukaryota</taxon>
        <taxon>Viridiplantae</taxon>
        <taxon>Streptophyta</taxon>
        <taxon>Embryophyta</taxon>
        <taxon>Tracheophyta</taxon>
        <taxon>Spermatophyta</taxon>
        <taxon>Magnoliopsida</taxon>
        <taxon>Liliopsida</taxon>
        <taxon>Poales</taxon>
        <taxon>Poaceae</taxon>
        <taxon>BOP clade</taxon>
        <taxon>Oryzoideae</taxon>
        <taxon>Oryzeae</taxon>
        <taxon>Oryzinae</taxon>
        <taxon>Oryza</taxon>
    </lineage>
</organism>
<evidence type="ECO:0000313" key="2">
    <source>
        <dbReference type="EnsemblPlants" id="OMERI11G05190.1"/>
    </source>
</evidence>
<dbReference type="Gramene" id="OMERI11G05190.1">
    <property type="protein sequence ID" value="OMERI11G05190.1"/>
    <property type="gene ID" value="OMERI11G05190"/>
</dbReference>
<dbReference type="AlphaFoldDB" id="A0A0E0F3E8"/>
<evidence type="ECO:0000256" key="1">
    <source>
        <dbReference type="SAM" id="MobiDB-lite"/>
    </source>
</evidence>
<dbReference type="Proteomes" id="UP000008021">
    <property type="component" value="Chromosome 11"/>
</dbReference>
<dbReference type="EnsemblPlants" id="OMERI11G05190.1">
    <property type="protein sequence ID" value="OMERI11G05190.1"/>
    <property type="gene ID" value="OMERI11G05190"/>
</dbReference>
<name>A0A0E0F3E8_9ORYZ</name>
<keyword evidence="3" id="KW-1185">Reference proteome</keyword>
<protein>
    <submittedName>
        <fullName evidence="2">Uncharacterized protein</fullName>
    </submittedName>
</protein>
<proteinExistence type="predicted"/>
<reference evidence="2" key="1">
    <citation type="submission" date="2015-04" db="UniProtKB">
        <authorList>
            <consortium name="EnsemblPlants"/>
        </authorList>
    </citation>
    <scope>IDENTIFICATION</scope>
</reference>
<dbReference type="HOGENOM" id="CLU_2642238_0_0_1"/>
<accession>A0A0E0F3E8</accession>
<sequence>MAVAGPPRSEARGRGGSPGQRRWRRRTREGEGCVEGGEQDGSVGSDNLDVISCGDMGSSVGDDDDKESSMGTPASAN</sequence>
<reference evidence="2" key="2">
    <citation type="submission" date="2018-05" db="EMBL/GenBank/DDBJ databases">
        <title>OmerRS3 (Oryza meridionalis Reference Sequence Version 3).</title>
        <authorList>
            <person name="Zhang J."/>
            <person name="Kudrna D."/>
            <person name="Lee S."/>
            <person name="Talag J."/>
            <person name="Welchert J."/>
            <person name="Wing R.A."/>
        </authorList>
    </citation>
    <scope>NUCLEOTIDE SEQUENCE [LARGE SCALE GENOMIC DNA]</scope>
    <source>
        <strain evidence="2">cv. OR44</strain>
    </source>
</reference>
<evidence type="ECO:0000313" key="3">
    <source>
        <dbReference type="Proteomes" id="UP000008021"/>
    </source>
</evidence>
<feature type="region of interest" description="Disordered" evidence="1">
    <location>
        <begin position="1"/>
        <end position="77"/>
    </location>
</feature>